<sequence length="608" mass="66602">MKSMESPKLTVDISRRTHSATYMQVLSKEVNNYYHGVVDMGSNGIRFSISDLTPPTARILPTLFQDRASISLYDAQHENGSIQRRPISKKVQMDVVAALLRFKQTCIDFGVPQSNIHIIATEATRTAPNSEEFRDTVTKATGWKIQMLSPEEEGRVGSLGIASSLGVVEGLVMDLGGGSVQITWVSRKAEAKRGFSFPYGAAALMQKLEEAKKIGNEALEKLAEEITSSFRQAYNNLDIPEDMKEDAKKNGGFDLYLSGGGFRGWGYMLMSQSEISPYPIQIINGFKVSFSSFKQTAPTEILAATKEVVKIFRVSDRRRAQTPAVAFLIHALTLALPKIKDVRFCQGGVREGFLFGKLLMETRLQDPLVTATLPYKTGSASQIGELIFRALPKPSTISALKEFTPPALFNSQFISAVANIMHTQSSATKETRSSAALHSTATGLLCYTHGLSHERRAALALVLYDSCAGDLPSQHESFLARLRLILSIEEAWWCRYIGRVTAFAGGIYPAGLIPPQGPRIDLEVRCVDTGLGKKGKLPGIELTIKIPQRGGGPGSGNGVTEGAFTDENFLAAGVRRIEKIGKRKHWLEREKGQERFGIKVGVKIVEGL</sequence>
<dbReference type="InterPro" id="IPR043129">
    <property type="entry name" value="ATPase_NBD"/>
</dbReference>
<evidence type="ECO:0000313" key="3">
    <source>
        <dbReference type="EMBL" id="EGC49548.1"/>
    </source>
</evidence>
<dbReference type="SUPFAM" id="SSF53067">
    <property type="entry name" value="Actin-like ATPase domain"/>
    <property type="match status" value="2"/>
</dbReference>
<reference evidence="4" key="1">
    <citation type="submission" date="2008-07" db="EMBL/GenBank/DDBJ databases">
        <title>Annotation of Ajellomyces capsulatus strain H88.</title>
        <authorList>
            <person name="Champion M."/>
            <person name="Cuomo C."/>
            <person name="Ma L.-J."/>
            <person name="Henn M.R."/>
            <person name="Sil A."/>
            <person name="Goldman B."/>
            <person name="Young S.K."/>
            <person name="Kodira C.D."/>
            <person name="Zeng Q."/>
            <person name="Koehrsen M."/>
            <person name="Alvarado L."/>
            <person name="Berlin A."/>
            <person name="Borenstein D."/>
            <person name="Chen Z."/>
            <person name="Engels R."/>
            <person name="Freedman E."/>
            <person name="Gellesch M."/>
            <person name="Goldberg J."/>
            <person name="Griggs A."/>
            <person name="Gujja S."/>
            <person name="Heiman D."/>
            <person name="Hepburn T."/>
            <person name="Howarth C."/>
            <person name="Jen D."/>
            <person name="Larson L."/>
            <person name="Lewis B."/>
            <person name="Mehta T."/>
            <person name="Park D."/>
            <person name="Pearson M."/>
            <person name="Roberts A."/>
            <person name="Saif S."/>
            <person name="Shea T."/>
            <person name="Shenoy N."/>
            <person name="Sisk P."/>
            <person name="Stolte C."/>
            <person name="Sykes S."/>
            <person name="Walk T."/>
            <person name="White J."/>
            <person name="Yandava C."/>
            <person name="Klein B."/>
            <person name="McEwen J.G."/>
            <person name="Puccia R."/>
            <person name="Goldman G.H."/>
            <person name="Felipe M.S."/>
            <person name="Nino-Vega G."/>
            <person name="San-Blas G."/>
            <person name="Taylor J."/>
            <person name="Mendoza L."/>
            <person name="Galagan J."/>
            <person name="Nusbaum C."/>
            <person name="Birren B."/>
        </authorList>
    </citation>
    <scope>NUCLEOTIDE SEQUENCE [LARGE SCALE GENOMIC DNA]</scope>
    <source>
        <strain evidence="4">H88</strain>
    </source>
</reference>
<organism evidence="4">
    <name type="scientific">Ajellomyces capsulatus (strain H88)</name>
    <name type="common">Darling's disease fungus</name>
    <name type="synonym">Histoplasma capsulatum</name>
    <dbReference type="NCBI Taxonomy" id="544711"/>
    <lineage>
        <taxon>Eukaryota</taxon>
        <taxon>Fungi</taxon>
        <taxon>Dikarya</taxon>
        <taxon>Ascomycota</taxon>
        <taxon>Pezizomycotina</taxon>
        <taxon>Eurotiomycetes</taxon>
        <taxon>Eurotiomycetidae</taxon>
        <taxon>Onygenales</taxon>
        <taxon>Ajellomycetaceae</taxon>
        <taxon>Histoplasma</taxon>
    </lineage>
</organism>
<dbReference type="OrthoDB" id="2985014at2759"/>
<dbReference type="FunFam" id="3.30.420.40:FF:000191">
    <property type="entry name" value="Retrograde regulation protein 2"/>
    <property type="match status" value="1"/>
</dbReference>
<dbReference type="Pfam" id="PF02541">
    <property type="entry name" value="Ppx-GppA"/>
    <property type="match status" value="1"/>
</dbReference>
<dbReference type="AlphaFoldDB" id="F0UUH1"/>
<dbReference type="PANTHER" id="PTHR30005:SF0">
    <property type="entry name" value="RETROGRADE REGULATION PROTEIN 2"/>
    <property type="match status" value="1"/>
</dbReference>
<dbReference type="Gene3D" id="3.30.420.150">
    <property type="entry name" value="Exopolyphosphatase. Domain 2"/>
    <property type="match status" value="1"/>
</dbReference>
<name>F0UUH1_AJEC8</name>
<dbReference type="OMA" id="GWGYMLM"/>
<dbReference type="GO" id="GO:0006357">
    <property type="term" value="P:regulation of transcription by RNA polymerase II"/>
    <property type="evidence" value="ECO:0007669"/>
    <property type="project" value="TreeGrafter"/>
</dbReference>
<dbReference type="InterPro" id="IPR050273">
    <property type="entry name" value="GppA/Ppx_hydrolase"/>
</dbReference>
<proteinExistence type="predicted"/>
<dbReference type="InterPro" id="IPR057512">
    <property type="entry name" value="RTG2_C"/>
</dbReference>
<protein>
    <submittedName>
        <fullName evidence="3">Retrograde regulation protein</fullName>
    </submittedName>
</protein>
<evidence type="ECO:0000313" key="4">
    <source>
        <dbReference type="Proteomes" id="UP000008142"/>
    </source>
</evidence>
<dbReference type="Gene3D" id="3.30.420.40">
    <property type="match status" value="1"/>
</dbReference>
<evidence type="ECO:0000259" key="2">
    <source>
        <dbReference type="Pfam" id="PF23566"/>
    </source>
</evidence>
<dbReference type="VEuPathDB" id="FungiDB:I7I53_11861"/>
<feature type="domain" description="RTG2 C-terminal" evidence="2">
    <location>
        <begin position="366"/>
        <end position="605"/>
    </location>
</feature>
<dbReference type="STRING" id="544711.F0UUH1"/>
<evidence type="ECO:0000259" key="1">
    <source>
        <dbReference type="Pfam" id="PF02541"/>
    </source>
</evidence>
<dbReference type="Proteomes" id="UP000008142">
    <property type="component" value="Unassembled WGS sequence"/>
</dbReference>
<dbReference type="PANTHER" id="PTHR30005">
    <property type="entry name" value="EXOPOLYPHOSPHATASE"/>
    <property type="match status" value="1"/>
</dbReference>
<dbReference type="Pfam" id="PF23566">
    <property type="entry name" value="RTG2_C"/>
    <property type="match status" value="1"/>
</dbReference>
<feature type="domain" description="Ppx/GppA phosphatase N-terminal" evidence="1">
    <location>
        <begin position="60"/>
        <end position="359"/>
    </location>
</feature>
<accession>F0UUH1</accession>
<dbReference type="InterPro" id="IPR003695">
    <property type="entry name" value="Ppx_GppA_N"/>
</dbReference>
<gene>
    <name evidence="3" type="ORF">HCEG_08763</name>
</gene>
<dbReference type="EMBL" id="DS990643">
    <property type="protein sequence ID" value="EGC49548.1"/>
    <property type="molecule type" value="Genomic_DNA"/>
</dbReference>
<dbReference type="HOGENOM" id="CLU_033165_0_0_1"/>